<dbReference type="EMBL" id="BMYZ01000001">
    <property type="protein sequence ID" value="GGY74057.1"/>
    <property type="molecule type" value="Genomic_DNA"/>
</dbReference>
<evidence type="ECO:0000259" key="1">
    <source>
        <dbReference type="Pfam" id="PF03886"/>
    </source>
</evidence>
<sequence>MSSQLIGIGPVDIAEYLTSSQIIDNQSDNTLTMSDNAYWAEPLDKSIARVVSLNLTQLNNGRSFVNFPWRSDSKPHYSLRLHVDTLSRTGKNANINATWELIDNDAKKSILRRNFLRSIPAESGAKGLAYAYSQLLAELSKEMDEALNQNP</sequence>
<organism evidence="2 3">
    <name type="scientific">Cellvibrio zantedeschiae</name>
    <dbReference type="NCBI Taxonomy" id="1237077"/>
    <lineage>
        <taxon>Bacteria</taxon>
        <taxon>Pseudomonadati</taxon>
        <taxon>Pseudomonadota</taxon>
        <taxon>Gammaproteobacteria</taxon>
        <taxon>Cellvibrionales</taxon>
        <taxon>Cellvibrionaceae</taxon>
        <taxon>Cellvibrio</taxon>
    </lineage>
</organism>
<dbReference type="Gene3D" id="3.40.50.10610">
    <property type="entry name" value="ABC-type transport auxiliary lipoprotein component"/>
    <property type="match status" value="1"/>
</dbReference>
<name>A0ABQ3B5B3_9GAMM</name>
<keyword evidence="3" id="KW-1185">Reference proteome</keyword>
<dbReference type="Proteomes" id="UP000619761">
    <property type="component" value="Unassembled WGS sequence"/>
</dbReference>
<comment type="caution">
    <text evidence="2">The sequence shown here is derived from an EMBL/GenBank/DDBJ whole genome shotgun (WGS) entry which is preliminary data.</text>
</comment>
<dbReference type="SUPFAM" id="SSF159594">
    <property type="entry name" value="XCC0632-like"/>
    <property type="match status" value="1"/>
</dbReference>
<feature type="domain" description="ABC-type transport auxiliary lipoprotein component" evidence="1">
    <location>
        <begin position="4"/>
        <end position="143"/>
    </location>
</feature>
<proteinExistence type="predicted"/>
<accession>A0ABQ3B5B3</accession>
<protein>
    <recommendedName>
        <fullName evidence="1">ABC-type transport auxiliary lipoprotein component domain-containing protein</fullName>
    </recommendedName>
</protein>
<evidence type="ECO:0000313" key="2">
    <source>
        <dbReference type="EMBL" id="GGY74057.1"/>
    </source>
</evidence>
<dbReference type="Pfam" id="PF03886">
    <property type="entry name" value="ABC_trans_aux"/>
    <property type="match status" value="1"/>
</dbReference>
<evidence type="ECO:0000313" key="3">
    <source>
        <dbReference type="Proteomes" id="UP000619761"/>
    </source>
</evidence>
<gene>
    <name evidence="2" type="ORF">GCM10011613_19240</name>
</gene>
<dbReference type="InterPro" id="IPR005586">
    <property type="entry name" value="ABC_trans_aux"/>
</dbReference>
<reference evidence="3" key="1">
    <citation type="journal article" date="2019" name="Int. J. Syst. Evol. Microbiol.">
        <title>The Global Catalogue of Microorganisms (GCM) 10K type strain sequencing project: providing services to taxonomists for standard genome sequencing and annotation.</title>
        <authorList>
            <consortium name="The Broad Institute Genomics Platform"/>
            <consortium name="The Broad Institute Genome Sequencing Center for Infectious Disease"/>
            <person name="Wu L."/>
            <person name="Ma J."/>
        </authorList>
    </citation>
    <scope>NUCLEOTIDE SEQUENCE [LARGE SCALE GENOMIC DNA]</scope>
    <source>
        <strain evidence="3">KCTC 32239</strain>
    </source>
</reference>